<reference evidence="1 2" key="1">
    <citation type="journal article" date="2021" name="Hortic Res">
        <title>The domestication of Cucurbita argyrosperma as revealed by the genome of its wild relative.</title>
        <authorList>
            <person name="Barrera-Redondo J."/>
            <person name="Sanchez-de la Vega G."/>
            <person name="Aguirre-Liguori J.A."/>
            <person name="Castellanos-Morales G."/>
            <person name="Gutierrez-Guerrero Y.T."/>
            <person name="Aguirre-Dugua X."/>
            <person name="Aguirre-Planter E."/>
            <person name="Tenaillon M.I."/>
            <person name="Lira-Saade R."/>
            <person name="Eguiarte L.E."/>
        </authorList>
    </citation>
    <scope>NUCLEOTIDE SEQUENCE [LARGE SCALE GENOMIC DNA]</scope>
    <source>
        <strain evidence="1">JBR-2021</strain>
    </source>
</reference>
<proteinExistence type="predicted"/>
<feature type="non-terminal residue" evidence="1">
    <location>
        <position position="1"/>
    </location>
</feature>
<gene>
    <name evidence="1" type="ORF">SDJN03_01030</name>
</gene>
<dbReference type="EMBL" id="JAGKQH010000001">
    <property type="protein sequence ID" value="KAG6607688.1"/>
    <property type="molecule type" value="Genomic_DNA"/>
</dbReference>
<sequence length="117" mass="13011">MEGNTAALTAPSRCEYACARTPTRPYLEHDVTQSTGAPTFLRRQSRSGQFTAKSIAELSINSRVRWCSGEISRDACRCSKVGECHIGWFYMANLKRLIFNIELLGSNVTVAPRTVHS</sequence>
<keyword evidence="2" id="KW-1185">Reference proteome</keyword>
<protein>
    <submittedName>
        <fullName evidence="1">Uncharacterized protein</fullName>
    </submittedName>
</protein>
<evidence type="ECO:0000313" key="1">
    <source>
        <dbReference type="EMBL" id="KAG6607688.1"/>
    </source>
</evidence>
<dbReference type="Proteomes" id="UP000685013">
    <property type="component" value="Chromosome 1"/>
</dbReference>
<name>A0AAV6P9P4_9ROSI</name>
<dbReference type="AlphaFoldDB" id="A0AAV6P9P4"/>
<organism evidence="1 2">
    <name type="scientific">Cucurbita argyrosperma subsp. sororia</name>
    <dbReference type="NCBI Taxonomy" id="37648"/>
    <lineage>
        <taxon>Eukaryota</taxon>
        <taxon>Viridiplantae</taxon>
        <taxon>Streptophyta</taxon>
        <taxon>Embryophyta</taxon>
        <taxon>Tracheophyta</taxon>
        <taxon>Spermatophyta</taxon>
        <taxon>Magnoliopsida</taxon>
        <taxon>eudicotyledons</taxon>
        <taxon>Gunneridae</taxon>
        <taxon>Pentapetalae</taxon>
        <taxon>rosids</taxon>
        <taxon>fabids</taxon>
        <taxon>Cucurbitales</taxon>
        <taxon>Cucurbitaceae</taxon>
        <taxon>Cucurbiteae</taxon>
        <taxon>Cucurbita</taxon>
    </lineage>
</organism>
<evidence type="ECO:0000313" key="2">
    <source>
        <dbReference type="Proteomes" id="UP000685013"/>
    </source>
</evidence>
<accession>A0AAV6P9P4</accession>
<comment type="caution">
    <text evidence="1">The sequence shown here is derived from an EMBL/GenBank/DDBJ whole genome shotgun (WGS) entry which is preliminary data.</text>
</comment>